<evidence type="ECO:0000256" key="6">
    <source>
        <dbReference type="ARBA" id="ARBA00022692"/>
    </source>
</evidence>
<evidence type="ECO:0000256" key="12">
    <source>
        <dbReference type="ARBA" id="ARBA00022989"/>
    </source>
</evidence>
<dbReference type="FunFam" id="3.80.10.10:FF:000129">
    <property type="entry name" value="Leucine-rich repeat receptor-like kinase"/>
    <property type="match status" value="1"/>
</dbReference>
<dbReference type="Proteomes" id="UP001281410">
    <property type="component" value="Unassembled WGS sequence"/>
</dbReference>
<dbReference type="AlphaFoldDB" id="A0AAE0ALH7"/>
<keyword evidence="3" id="KW-0597">Phosphoprotein</keyword>
<feature type="binding site" evidence="15">
    <location>
        <position position="223"/>
    </location>
    <ligand>
        <name>ATP</name>
        <dbReference type="ChEBI" id="CHEBI:30616"/>
    </ligand>
</feature>
<dbReference type="InterPro" id="IPR001245">
    <property type="entry name" value="Ser-Thr/Tyr_kinase_cat_dom"/>
</dbReference>
<dbReference type="PROSITE" id="PS50011">
    <property type="entry name" value="PROTEIN_KINASE_DOM"/>
    <property type="match status" value="1"/>
</dbReference>
<evidence type="ECO:0000259" key="18">
    <source>
        <dbReference type="PROSITE" id="PS50011"/>
    </source>
</evidence>
<keyword evidence="9 15" id="KW-0547">Nucleotide-binding</keyword>
<evidence type="ECO:0000256" key="4">
    <source>
        <dbReference type="ARBA" id="ARBA00022614"/>
    </source>
</evidence>
<keyword evidence="12 17" id="KW-1133">Transmembrane helix</keyword>
<accession>A0AAE0ALH7</accession>
<dbReference type="PROSITE" id="PS00108">
    <property type="entry name" value="PROTEIN_KINASE_ST"/>
    <property type="match status" value="1"/>
</dbReference>
<dbReference type="GO" id="GO:0004674">
    <property type="term" value="F:protein serine/threonine kinase activity"/>
    <property type="evidence" value="ECO:0007669"/>
    <property type="project" value="UniProtKB-KW"/>
</dbReference>
<keyword evidence="10" id="KW-0418">Kinase</keyword>
<evidence type="ECO:0000256" key="11">
    <source>
        <dbReference type="ARBA" id="ARBA00022840"/>
    </source>
</evidence>
<dbReference type="EMBL" id="JANJYJ010000004">
    <property type="protein sequence ID" value="KAK3220082.1"/>
    <property type="molecule type" value="Genomic_DNA"/>
</dbReference>
<keyword evidence="5" id="KW-0808">Transferase</keyword>
<feature type="domain" description="Protein kinase" evidence="18">
    <location>
        <begin position="196"/>
        <end position="466"/>
    </location>
</feature>
<evidence type="ECO:0000256" key="13">
    <source>
        <dbReference type="ARBA" id="ARBA00023136"/>
    </source>
</evidence>
<dbReference type="PROSITE" id="PS51450">
    <property type="entry name" value="LRR"/>
    <property type="match status" value="1"/>
</dbReference>
<dbReference type="InterPro" id="IPR000719">
    <property type="entry name" value="Prot_kinase_dom"/>
</dbReference>
<evidence type="ECO:0000256" key="10">
    <source>
        <dbReference type="ARBA" id="ARBA00022777"/>
    </source>
</evidence>
<organism evidence="19 20">
    <name type="scientific">Dipteronia sinensis</name>
    <dbReference type="NCBI Taxonomy" id="43782"/>
    <lineage>
        <taxon>Eukaryota</taxon>
        <taxon>Viridiplantae</taxon>
        <taxon>Streptophyta</taxon>
        <taxon>Embryophyta</taxon>
        <taxon>Tracheophyta</taxon>
        <taxon>Spermatophyta</taxon>
        <taxon>Magnoliopsida</taxon>
        <taxon>eudicotyledons</taxon>
        <taxon>Gunneridae</taxon>
        <taxon>Pentapetalae</taxon>
        <taxon>rosids</taxon>
        <taxon>malvids</taxon>
        <taxon>Sapindales</taxon>
        <taxon>Sapindaceae</taxon>
        <taxon>Hippocastanoideae</taxon>
        <taxon>Acereae</taxon>
        <taxon>Dipteronia</taxon>
    </lineage>
</organism>
<evidence type="ECO:0000313" key="19">
    <source>
        <dbReference type="EMBL" id="KAK3220082.1"/>
    </source>
</evidence>
<dbReference type="GO" id="GO:0005524">
    <property type="term" value="F:ATP binding"/>
    <property type="evidence" value="ECO:0007669"/>
    <property type="project" value="UniProtKB-UniRule"/>
</dbReference>
<dbReference type="Pfam" id="PF07714">
    <property type="entry name" value="PK_Tyr_Ser-Thr"/>
    <property type="match status" value="1"/>
</dbReference>
<dbReference type="GO" id="GO:0016020">
    <property type="term" value="C:membrane"/>
    <property type="evidence" value="ECO:0007669"/>
    <property type="project" value="UniProtKB-SubCell"/>
</dbReference>
<keyword evidence="8" id="KW-0677">Repeat</keyword>
<dbReference type="SUPFAM" id="SSF52058">
    <property type="entry name" value="L domain-like"/>
    <property type="match status" value="1"/>
</dbReference>
<evidence type="ECO:0000256" key="16">
    <source>
        <dbReference type="RuleBase" id="RU000304"/>
    </source>
</evidence>
<evidence type="ECO:0000256" key="14">
    <source>
        <dbReference type="ARBA" id="ARBA00023170"/>
    </source>
</evidence>
<dbReference type="Pfam" id="PF00560">
    <property type="entry name" value="LRR_1"/>
    <property type="match status" value="1"/>
</dbReference>
<evidence type="ECO:0000256" key="1">
    <source>
        <dbReference type="ARBA" id="ARBA00004167"/>
    </source>
</evidence>
<dbReference type="SMART" id="SM00220">
    <property type="entry name" value="S_TKc"/>
    <property type="match status" value="1"/>
</dbReference>
<dbReference type="FunFam" id="3.30.200.20:FF:000394">
    <property type="entry name" value="Leucine-rich repeat receptor-like protein kinase"/>
    <property type="match status" value="1"/>
</dbReference>
<dbReference type="SUPFAM" id="SSF56112">
    <property type="entry name" value="Protein kinase-like (PK-like)"/>
    <property type="match status" value="1"/>
</dbReference>
<gene>
    <name evidence="19" type="ORF">Dsin_014052</name>
</gene>
<protein>
    <recommendedName>
        <fullName evidence="18">Protein kinase domain-containing protein</fullName>
    </recommendedName>
</protein>
<feature type="transmembrane region" description="Helical" evidence="17">
    <location>
        <begin position="133"/>
        <end position="158"/>
    </location>
</feature>
<keyword evidence="20" id="KW-1185">Reference proteome</keyword>
<evidence type="ECO:0000256" key="5">
    <source>
        <dbReference type="ARBA" id="ARBA00022679"/>
    </source>
</evidence>
<evidence type="ECO:0000256" key="7">
    <source>
        <dbReference type="ARBA" id="ARBA00022729"/>
    </source>
</evidence>
<comment type="similarity">
    <text evidence="16">Belongs to the protein kinase superfamily.</text>
</comment>
<keyword evidence="4" id="KW-0433">Leucine-rich repeat</keyword>
<dbReference type="PANTHER" id="PTHR45631:SF202">
    <property type="entry name" value="SENESCENCE-INDUCED RECEPTOR-LIKE SERINE_THREONINE-PROTEIN KINASE"/>
    <property type="match status" value="1"/>
</dbReference>
<keyword evidence="6 17" id="KW-0812">Transmembrane</keyword>
<dbReference type="InterPro" id="IPR011009">
    <property type="entry name" value="Kinase-like_dom_sf"/>
</dbReference>
<name>A0AAE0ALH7_9ROSI</name>
<evidence type="ECO:0000313" key="20">
    <source>
        <dbReference type="Proteomes" id="UP001281410"/>
    </source>
</evidence>
<keyword evidence="14" id="KW-0675">Receptor</keyword>
<evidence type="ECO:0000256" key="15">
    <source>
        <dbReference type="PROSITE-ProRule" id="PRU10141"/>
    </source>
</evidence>
<dbReference type="Gene3D" id="3.30.200.20">
    <property type="entry name" value="Phosphorylase Kinase, domain 1"/>
    <property type="match status" value="1"/>
</dbReference>
<dbReference type="InterPro" id="IPR017441">
    <property type="entry name" value="Protein_kinase_ATP_BS"/>
</dbReference>
<comment type="caution">
    <text evidence="19">The sequence shown here is derived from an EMBL/GenBank/DDBJ whole genome shotgun (WGS) entry which is preliminary data.</text>
</comment>
<dbReference type="InterPro" id="IPR008271">
    <property type="entry name" value="Ser/Thr_kinase_AS"/>
</dbReference>
<evidence type="ECO:0000256" key="2">
    <source>
        <dbReference type="ARBA" id="ARBA00022527"/>
    </source>
</evidence>
<proteinExistence type="inferred from homology"/>
<dbReference type="Gene3D" id="3.80.10.10">
    <property type="entry name" value="Ribonuclease Inhibitor"/>
    <property type="match status" value="1"/>
</dbReference>
<keyword evidence="2 16" id="KW-0723">Serine/threonine-protein kinase</keyword>
<keyword evidence="7" id="KW-0732">Signal</keyword>
<sequence>MYGVNRNWQGDPCGPRPYIWDGVNCSDDNSYPPRIISLNLSSSGLKGEIAPSLSNLISLQYLDLSNNNLTGSVPDFLSQLPLRILKLEKNKLTGFVPDGLLQRSKNGSLSLSVGENPNLCSSVSCEKKKKSNIIVPVAASIATLLVVIGAAFAIFFILKRRRQQAGKVETESNNNLDSFESKNRRFSYSEVLTITKNFERILGKGGFGMVYHGHLNGMEVAVKILSQSSVQGFQQYQAEVKLLMRVHHRNLVTLVGYCDEGDKLALIYEYMAHGNLQEHLADSSTSILSWEGRLRIAVESAQGLEYLHSGCKPPIIHRDVKSTNILLNDKFQAKLADFGLSKSFAAESQTHVSTVVAGTPGYLDPEYYVSNRLTEKSDVYSFGAVLLEIITSKSAIIRIDEHEKTHLSQWVESFLALGDIRQIVDSRLQGNFDVNSVWKAVEVAMACLSPTANRRPTMNVIVTAIK</sequence>
<evidence type="ECO:0000256" key="3">
    <source>
        <dbReference type="ARBA" id="ARBA00022553"/>
    </source>
</evidence>
<evidence type="ECO:0000256" key="17">
    <source>
        <dbReference type="SAM" id="Phobius"/>
    </source>
</evidence>
<comment type="subcellular location">
    <subcellularLocation>
        <location evidence="1">Membrane</location>
        <topology evidence="1">Single-pass membrane protein</topology>
    </subcellularLocation>
</comment>
<dbReference type="PANTHER" id="PTHR45631">
    <property type="entry name" value="OS07G0107800 PROTEIN-RELATED"/>
    <property type="match status" value="1"/>
</dbReference>
<evidence type="ECO:0000256" key="9">
    <source>
        <dbReference type="ARBA" id="ARBA00022741"/>
    </source>
</evidence>
<keyword evidence="13 17" id="KW-0472">Membrane</keyword>
<dbReference type="InterPro" id="IPR032675">
    <property type="entry name" value="LRR_dom_sf"/>
</dbReference>
<dbReference type="InterPro" id="IPR001611">
    <property type="entry name" value="Leu-rich_rpt"/>
</dbReference>
<dbReference type="CDD" id="cd14066">
    <property type="entry name" value="STKc_IRAK"/>
    <property type="match status" value="1"/>
</dbReference>
<evidence type="ECO:0000256" key="8">
    <source>
        <dbReference type="ARBA" id="ARBA00022737"/>
    </source>
</evidence>
<reference evidence="19" key="1">
    <citation type="journal article" date="2023" name="Plant J.">
        <title>Genome sequences and population genomics provide insights into the demographic history, inbreeding, and mutation load of two 'living fossil' tree species of Dipteronia.</title>
        <authorList>
            <person name="Feng Y."/>
            <person name="Comes H.P."/>
            <person name="Chen J."/>
            <person name="Zhu S."/>
            <person name="Lu R."/>
            <person name="Zhang X."/>
            <person name="Li P."/>
            <person name="Qiu J."/>
            <person name="Olsen K.M."/>
            <person name="Qiu Y."/>
        </authorList>
    </citation>
    <scope>NUCLEOTIDE SEQUENCE</scope>
    <source>
        <strain evidence="19">NBL</strain>
    </source>
</reference>
<keyword evidence="11 15" id="KW-0067">ATP-binding</keyword>
<dbReference type="PROSITE" id="PS00107">
    <property type="entry name" value="PROTEIN_KINASE_ATP"/>
    <property type="match status" value="1"/>
</dbReference>
<dbReference type="Gene3D" id="1.10.510.10">
    <property type="entry name" value="Transferase(Phosphotransferase) domain 1"/>
    <property type="match status" value="1"/>
</dbReference>
<dbReference type="FunFam" id="1.10.510.10:FF:000146">
    <property type="entry name" value="LRR receptor-like serine/threonine-protein kinase IOS1"/>
    <property type="match status" value="1"/>
</dbReference>